<evidence type="ECO:0000313" key="2">
    <source>
        <dbReference type="EMBL" id="GEL19503.1"/>
    </source>
</evidence>
<accession>A0A511D4V9</accession>
<dbReference type="OrthoDB" id="3371334at2"/>
<dbReference type="PANTHER" id="PTHR46438:SF11">
    <property type="entry name" value="LIPASE-RELATED"/>
    <property type="match status" value="1"/>
</dbReference>
<protein>
    <submittedName>
        <fullName evidence="2">Branched-chain alpha-keto acid dehydrogenase subunit E2</fullName>
    </submittedName>
</protein>
<dbReference type="Gene3D" id="2.40.50.100">
    <property type="match status" value="1"/>
</dbReference>
<evidence type="ECO:0000313" key="3">
    <source>
        <dbReference type="Proteomes" id="UP000321328"/>
    </source>
</evidence>
<gene>
    <name evidence="2" type="ORF">PA7_33400</name>
</gene>
<dbReference type="EMBL" id="BJVI01000039">
    <property type="protein sequence ID" value="GEL19503.1"/>
    <property type="molecule type" value="Genomic_DNA"/>
</dbReference>
<proteinExistence type="predicted"/>
<dbReference type="STRING" id="1123024.GCA_000423625_02948"/>
<dbReference type="InterPro" id="IPR000089">
    <property type="entry name" value="Biotin_lipoyl"/>
</dbReference>
<dbReference type="InterPro" id="IPR029058">
    <property type="entry name" value="AB_hydrolase_fold"/>
</dbReference>
<dbReference type="AlphaFoldDB" id="A0A511D4V9"/>
<dbReference type="NCBIfam" id="NF011457">
    <property type="entry name" value="PRK14875.1"/>
    <property type="match status" value="1"/>
</dbReference>
<reference evidence="2 3" key="1">
    <citation type="submission" date="2019-07" db="EMBL/GenBank/DDBJ databases">
        <title>Whole genome shotgun sequence of Pseudonocardia asaccharolytica NBRC 16224.</title>
        <authorList>
            <person name="Hosoyama A."/>
            <person name="Uohara A."/>
            <person name="Ohji S."/>
            <person name="Ichikawa N."/>
        </authorList>
    </citation>
    <scope>NUCLEOTIDE SEQUENCE [LARGE SCALE GENOMIC DNA]</scope>
    <source>
        <strain evidence="2 3">NBRC 16224</strain>
    </source>
</reference>
<dbReference type="SUPFAM" id="SSF53474">
    <property type="entry name" value="alpha/beta-Hydrolases"/>
    <property type="match status" value="1"/>
</dbReference>
<name>A0A511D4V9_9PSEU</name>
<dbReference type="Pfam" id="PF00561">
    <property type="entry name" value="Abhydrolase_1"/>
    <property type="match status" value="1"/>
</dbReference>
<sequence length="363" mass="38010">MADERILRITMPKWGLSMKTGKIIEWFVEEGSTISTGDDLADIDTDKIAGTLESTVDGLLRRIVAPADSELPIGATLAVVAPAEVPDSEIDAVVAEALAEVESGALEAEAEPEPQSVEVAGRTISYLTLGAETEAEPVVLVHGYGGDKNSWLFVQQPLAEHRPVHALDLPGHGASSKDVGDGSLSLLADTVVGFLDGVGIERAHLVGHSLGGAVVAAAAKAAPEKVASLTLLAPAGFGGRPNAGYLRGFAAATSRRELKPLLGDLFADPGLVTRQLVDDLLRYKRLDGVPEALRTLLGTLLTEAGEQAIDTPGLLAGVEAPVTVVWGREDKILPLPEGKVEQVDAGHMLHMEAANDILRLIPL</sequence>
<dbReference type="SUPFAM" id="SSF51230">
    <property type="entry name" value="Single hybrid motif"/>
    <property type="match status" value="1"/>
</dbReference>
<dbReference type="CDD" id="cd06849">
    <property type="entry name" value="lipoyl_domain"/>
    <property type="match status" value="1"/>
</dbReference>
<comment type="caution">
    <text evidence="2">The sequence shown here is derived from an EMBL/GenBank/DDBJ whole genome shotgun (WGS) entry which is preliminary data.</text>
</comment>
<dbReference type="InterPro" id="IPR000073">
    <property type="entry name" value="AB_hydrolase_1"/>
</dbReference>
<dbReference type="GO" id="GO:0003824">
    <property type="term" value="F:catalytic activity"/>
    <property type="evidence" value="ECO:0007669"/>
    <property type="project" value="UniProtKB-ARBA"/>
</dbReference>
<dbReference type="PROSITE" id="PS50968">
    <property type="entry name" value="BIOTINYL_LIPOYL"/>
    <property type="match status" value="1"/>
</dbReference>
<evidence type="ECO:0000259" key="1">
    <source>
        <dbReference type="PROSITE" id="PS50968"/>
    </source>
</evidence>
<dbReference type="PANTHER" id="PTHR46438">
    <property type="entry name" value="ALPHA/BETA-HYDROLASES SUPERFAMILY PROTEIN"/>
    <property type="match status" value="1"/>
</dbReference>
<dbReference type="PRINTS" id="PR00111">
    <property type="entry name" value="ABHYDROLASE"/>
</dbReference>
<dbReference type="InterPro" id="IPR011053">
    <property type="entry name" value="Single_hybrid_motif"/>
</dbReference>
<dbReference type="Proteomes" id="UP000321328">
    <property type="component" value="Unassembled WGS sequence"/>
</dbReference>
<feature type="domain" description="Lipoyl-binding" evidence="1">
    <location>
        <begin position="6"/>
        <end position="81"/>
    </location>
</feature>
<keyword evidence="3" id="KW-1185">Reference proteome</keyword>
<dbReference type="RefSeq" id="WP_028930629.1">
    <property type="nucleotide sequence ID" value="NZ_AUII01000012.1"/>
</dbReference>
<dbReference type="Pfam" id="PF00364">
    <property type="entry name" value="Biotin_lipoyl"/>
    <property type="match status" value="1"/>
</dbReference>
<dbReference type="Gene3D" id="3.40.50.1820">
    <property type="entry name" value="alpha/beta hydrolase"/>
    <property type="match status" value="1"/>
</dbReference>
<organism evidence="2 3">
    <name type="scientific">Pseudonocardia asaccharolytica DSM 44247 = NBRC 16224</name>
    <dbReference type="NCBI Taxonomy" id="1123024"/>
    <lineage>
        <taxon>Bacteria</taxon>
        <taxon>Bacillati</taxon>
        <taxon>Actinomycetota</taxon>
        <taxon>Actinomycetes</taxon>
        <taxon>Pseudonocardiales</taxon>
        <taxon>Pseudonocardiaceae</taxon>
        <taxon>Pseudonocardia</taxon>
    </lineage>
</organism>